<proteinExistence type="predicted"/>
<evidence type="ECO:0000313" key="8">
    <source>
        <dbReference type="Proteomes" id="UP000009100"/>
    </source>
</evidence>
<feature type="compositionally biased region" description="Low complexity" evidence="5">
    <location>
        <begin position="278"/>
        <end position="291"/>
    </location>
</feature>
<dbReference type="eggNOG" id="COG2931">
    <property type="taxonomic scope" value="Bacteria"/>
</dbReference>
<dbReference type="CDD" id="cd00198">
    <property type="entry name" value="vWFA"/>
    <property type="match status" value="1"/>
</dbReference>
<reference evidence="7 8" key="1">
    <citation type="submission" date="2009-02" db="EMBL/GenBank/DDBJ databases">
        <title>Vibrio splendidus str. LGP32 complete genome.</title>
        <authorList>
            <person name="Mazel D."/>
            <person name="Le Roux F."/>
        </authorList>
    </citation>
    <scope>NUCLEOTIDE SEQUENCE [LARGE SCALE GENOMIC DNA]</scope>
    <source>
        <strain evidence="7 8">LGP32</strain>
    </source>
</reference>
<dbReference type="GO" id="GO:0007154">
    <property type="term" value="P:cell communication"/>
    <property type="evidence" value="ECO:0007669"/>
    <property type="project" value="InterPro"/>
</dbReference>
<dbReference type="SUPFAM" id="SSF53300">
    <property type="entry name" value="vWA-like"/>
    <property type="match status" value="1"/>
</dbReference>
<dbReference type="PANTHER" id="PTHR11878:SF65">
    <property type="entry name" value="NA_CA-EXCHANGE PROTEIN, ISOFORM G"/>
    <property type="match status" value="1"/>
</dbReference>
<dbReference type="GO" id="GO:0016020">
    <property type="term" value="C:membrane"/>
    <property type="evidence" value="ECO:0007669"/>
    <property type="project" value="InterPro"/>
</dbReference>
<keyword evidence="2" id="KW-0677">Repeat</keyword>
<dbReference type="InterPro" id="IPR002035">
    <property type="entry name" value="VWF_A"/>
</dbReference>
<dbReference type="InterPro" id="IPR036465">
    <property type="entry name" value="vWFA_dom_sf"/>
</dbReference>
<dbReference type="SUPFAM" id="SSF51120">
    <property type="entry name" value="beta-Roll"/>
    <property type="match status" value="1"/>
</dbReference>
<dbReference type="PANTHER" id="PTHR11878">
    <property type="entry name" value="SODIUM/CALCIUM EXCHANGER"/>
    <property type="match status" value="1"/>
</dbReference>
<dbReference type="Pfam" id="PF00092">
    <property type="entry name" value="VWA"/>
    <property type="match status" value="1"/>
</dbReference>
<feature type="region of interest" description="Disordered" evidence="5">
    <location>
        <begin position="266"/>
        <end position="297"/>
    </location>
</feature>
<evidence type="ECO:0000256" key="3">
    <source>
        <dbReference type="ARBA" id="ARBA00022837"/>
    </source>
</evidence>
<dbReference type="InterPro" id="IPR019959">
    <property type="entry name" value="T1SS-143_rpt-cont_dom"/>
</dbReference>
<evidence type="ECO:0000256" key="5">
    <source>
        <dbReference type="SAM" id="MobiDB-lite"/>
    </source>
</evidence>
<dbReference type="InterPro" id="IPR051171">
    <property type="entry name" value="CaCA"/>
</dbReference>
<dbReference type="GO" id="GO:0030001">
    <property type="term" value="P:metal ion transport"/>
    <property type="evidence" value="ECO:0007669"/>
    <property type="project" value="TreeGrafter"/>
</dbReference>
<name>B7VNI1_VIBA3</name>
<feature type="region of interest" description="Disordered" evidence="5">
    <location>
        <begin position="536"/>
        <end position="572"/>
    </location>
</feature>
<dbReference type="eggNOG" id="COG2730">
    <property type="taxonomic scope" value="Bacteria"/>
</dbReference>
<feature type="compositionally biased region" description="Basic and acidic residues" evidence="5">
    <location>
        <begin position="558"/>
        <end position="571"/>
    </location>
</feature>
<feature type="domain" description="VWFA" evidence="6">
    <location>
        <begin position="1254"/>
        <end position="1450"/>
    </location>
</feature>
<accession>B7VNI1</accession>
<dbReference type="EMBL" id="FM954972">
    <property type="protein sequence ID" value="CAV18557.1"/>
    <property type="molecule type" value="Genomic_DNA"/>
</dbReference>
<dbReference type="NCBIfam" id="TIGR03660">
    <property type="entry name" value="T1SS_rpt_143"/>
    <property type="match status" value="1"/>
</dbReference>
<dbReference type="PRINTS" id="PR00313">
    <property type="entry name" value="CABNDNGRPT"/>
</dbReference>
<dbReference type="InterPro" id="IPR018511">
    <property type="entry name" value="Hemolysin-typ_Ca-bd_CS"/>
</dbReference>
<keyword evidence="3" id="KW-0106">Calcium</keyword>
<feature type="region of interest" description="Disordered" evidence="5">
    <location>
        <begin position="405"/>
        <end position="432"/>
    </location>
</feature>
<protein>
    <submittedName>
        <fullName evidence="7">Hemolysin-type calcium-binding region</fullName>
    </submittedName>
</protein>
<organism evidence="7 8">
    <name type="scientific">Vibrio atlanticus (strain LGP32)</name>
    <name type="common">Vibrio splendidus (strain Mel32)</name>
    <dbReference type="NCBI Taxonomy" id="575788"/>
    <lineage>
        <taxon>Bacteria</taxon>
        <taxon>Pseudomonadati</taxon>
        <taxon>Pseudomonadota</taxon>
        <taxon>Gammaproteobacteria</taxon>
        <taxon>Vibrionales</taxon>
        <taxon>Vibrionaceae</taxon>
        <taxon>Vibrio</taxon>
    </lineage>
</organism>
<evidence type="ECO:0000313" key="7">
    <source>
        <dbReference type="EMBL" id="CAV18557.1"/>
    </source>
</evidence>
<dbReference type="PROSITE" id="PS00330">
    <property type="entry name" value="HEMOLYSIN_CALCIUM"/>
    <property type="match status" value="4"/>
</dbReference>
<dbReference type="Proteomes" id="UP000009100">
    <property type="component" value="Chromosome 1"/>
</dbReference>
<dbReference type="Pfam" id="PF00353">
    <property type="entry name" value="HemolysinCabind"/>
    <property type="match status" value="2"/>
</dbReference>
<dbReference type="SUPFAM" id="SSF141072">
    <property type="entry name" value="CalX-like"/>
    <property type="match status" value="6"/>
</dbReference>
<dbReference type="STRING" id="575788.VS_1394"/>
<dbReference type="InterPro" id="IPR038081">
    <property type="entry name" value="CalX-like_sf"/>
</dbReference>
<keyword evidence="4" id="KW-0813">Transport</keyword>
<dbReference type="eggNOG" id="COG2304">
    <property type="taxonomic scope" value="Bacteria"/>
</dbReference>
<gene>
    <name evidence="7" type="ordered locus">VS_1394</name>
</gene>
<dbReference type="KEGG" id="vsp:VS_1394"/>
<dbReference type="InterPro" id="IPR011049">
    <property type="entry name" value="Serralysin-like_metalloprot_C"/>
</dbReference>
<dbReference type="Gene3D" id="2.150.10.10">
    <property type="entry name" value="Serralysin-like metalloprotease, C-terminal"/>
    <property type="match status" value="2"/>
</dbReference>
<sequence>MSLGIYMDMTVLNASGALALGQRIVISIDGTIKVLEDGQPLQAGDVVLESQNVNSESQISVKRFTPQGKDGDEVELDQDIENIFAALEEGQDPTELGEEFATAAGVSGSSLVSSGTIERDGDETIPVTEFVTTGFEGLGLSRTQSLSLLDLFRAVEVEPTVSIEDSQIINEGSTAIFEVSLSKVASGDVSVTLETLYGTATADDITSIVVKDAAGNVVTPNADGSYTVPAGETKLVVEVATKDDGTFEGDEKLSLKVTGATGVTGTGTGELTIKDDGTGPVDPTDPTLPVNPDDRPTVSIEDSKVINEGSTASFDVSLSKAASVDVSVTLETLYGTATADDINSVVVKDAAGNVVTPNADGSYTVKAGETKLVVEVATKDDGTYEGDEKLSLKVTGAAGVIGTGTGELTIKDDGKGPVDPTNPNPDDRPSVSIEDSKVINEGSTASFDVSLSKAASVDVSVTLETLYGTATADDISSIVVKDAQGNVVTPNADGSYTVKAGETKLVVEVATKDDGTYEGDEKLSLKVTGVTGVNGTDTSDLTITDDGTGPVDPGTPNPDDRPSVSIEDSKSINEGSTASFDVTLTKAAAVDVTVDIDTLYGTATAEDITSIVVKDSAGQVVTANADGSYTVKAGETQLTVEVATKDDATYEGDEKLSLKVTGVTGVNGTDTSDLTITDEDVTIKVHDAAPVDEGDKASFKVTLNEASSEKQYVKFEATTNGYDTEFDDIDTNSLTYEYKDTNGVFQVANVVNGYVEIPAGRTELRVTVQTVQDDKFEWTERFGLHIVDTKSQVGGTSSIDEANSDLKGQGTIKLDHTDNPTLTLTNANAVDEGSTAVFDGQLSKVSEASIEMKVEFEFSNGVGKANLEDLAADISKPFAGVTVTYVSGGVIKTISVNEVDGTFTLPARVTDFKVNVDTVNDNRFETSEDFGIKLSEIPFQSSTDASKDVIINHGQHGVSATGSINEDASDKPAISVSDALAVKEGGVLEYSVALTGSSDIEVKYSFNFPNSSDVKKADISFTDGVKLSADKQFIIVPKHVSNFKVIVPTLDDVLVENTENYTISIGGDTGTGSILDNEVAPIVTNQSVSLSEEGLMNGISDNNGLPTDSTDAYSIQGDLVITDANNNLHDTVFSETSTINITTSTGQPLTSSGSLVTWNVSNGGHTLVGSANGQNVIEATLTSDGHYEIHLKGPVDHTNVNGEDSLVLQIPVIAKDTSGLTSTGGQISVSIEDDQPVAKNIDISVSPETKSNTNVQLILDTSGSMSNSSNGKLAIMKAAVSKMLDQYHDMGDVRVQLIDFNSRSTRLEFNGRAWMTVSEAKYLVNRLTAGGGTDYDDAVKKARQSWDHDEHLQLDNANNVSYFISDGKPQDGHDDATISDNEETKWANHLISNGITSQSIGINSSGSLNDSGQIDRVSYDGTKGSSSGADTDAIIIKDANGLSDVLTQSIIKTVSGHLTQDGGFGADGGYVSQLVIDGVTFNFDGSTISSTGQNSKISFTKNESTNELKVTVDGKYTLSIDMDTGSYKFGGKPQARPETVDFDYTLKDGDGDTSSSHISFDVMGSKGSVDVSSTGKMIDSVKVLHDNLSWIGSPAVTNGQAGYNKIVDNVDINKGVSINVGDAGDAVWTGQGDDVIYLGDSHAVLDQNTGQASNQDAINTYIKDVFTQGRDSNVILNPNQGEDSEIAATNNSTANLDVAHGGGGSDYIYGEGGSDVIFGGSGDDVIDGGEGNDGLRGGTGHDTLKGGSGDDILIGGIGNDILTGGSDDDIFKFVDQGSGVRHGEKDTITDFTKGDDKIDISDLLHTDSSDSINSLLQSSKIGISLEGADNMSTADLKLTVTDGGKTQEIILQDSAEQFDSYITNGSISDVSGLLNDILKIYDN</sequence>
<dbReference type="Gene3D" id="2.60.40.2030">
    <property type="match status" value="4"/>
</dbReference>
<evidence type="ECO:0000259" key="6">
    <source>
        <dbReference type="PROSITE" id="PS50234"/>
    </source>
</evidence>
<dbReference type="InterPro" id="IPR003644">
    <property type="entry name" value="Calx_beta"/>
</dbReference>
<dbReference type="PROSITE" id="PS50234">
    <property type="entry name" value="VWFA"/>
    <property type="match status" value="1"/>
</dbReference>
<evidence type="ECO:0000256" key="2">
    <source>
        <dbReference type="ARBA" id="ARBA00022737"/>
    </source>
</evidence>
<dbReference type="Gene3D" id="3.40.50.410">
    <property type="entry name" value="von Willebrand factor, type A domain"/>
    <property type="match status" value="1"/>
</dbReference>
<dbReference type="SMART" id="SM00327">
    <property type="entry name" value="VWA"/>
    <property type="match status" value="1"/>
</dbReference>
<dbReference type="HOGENOM" id="CLU_001319_0_0_6"/>
<dbReference type="GO" id="GO:0005509">
    <property type="term" value="F:calcium ion binding"/>
    <property type="evidence" value="ECO:0007669"/>
    <property type="project" value="InterPro"/>
</dbReference>
<keyword evidence="1" id="KW-0732">Signal</keyword>
<evidence type="ECO:0000256" key="1">
    <source>
        <dbReference type="ARBA" id="ARBA00022729"/>
    </source>
</evidence>
<keyword evidence="4" id="KW-0406">Ion transport</keyword>
<dbReference type="Pfam" id="PF03160">
    <property type="entry name" value="Calx-beta"/>
    <property type="match status" value="4"/>
</dbReference>
<dbReference type="InterPro" id="IPR001343">
    <property type="entry name" value="Hemolysn_Ca-bd"/>
</dbReference>
<evidence type="ECO:0000256" key="4">
    <source>
        <dbReference type="ARBA" id="ARBA00023065"/>
    </source>
</evidence>